<dbReference type="Proteomes" id="UP001226389">
    <property type="component" value="Unassembled WGS sequence"/>
</dbReference>
<proteinExistence type="predicted"/>
<name>A0ABT9UFR3_9MICC</name>
<sequence length="116" mass="13054">MTVHDQDRERLCVPKSGKCQDWCDLQDEYAAGYCRTAAALFEDETETTPAFFANGGPKTVARLVFEVTQDDDDERPLINLNCWETTGDDPVAVLYADPEELKKIHARLGALLERFA</sequence>
<organism evidence="1 2">
    <name type="scientific">Pseudarthrobacter defluvii</name>
    <dbReference type="NCBI Taxonomy" id="410837"/>
    <lineage>
        <taxon>Bacteria</taxon>
        <taxon>Bacillati</taxon>
        <taxon>Actinomycetota</taxon>
        <taxon>Actinomycetes</taxon>
        <taxon>Micrococcales</taxon>
        <taxon>Micrococcaceae</taxon>
        <taxon>Pseudarthrobacter</taxon>
    </lineage>
</organism>
<evidence type="ECO:0000313" key="2">
    <source>
        <dbReference type="Proteomes" id="UP001226389"/>
    </source>
</evidence>
<reference evidence="1 2" key="1">
    <citation type="submission" date="2023-07" db="EMBL/GenBank/DDBJ databases">
        <title>Sorghum-associated microbial communities from plants grown in Nebraska, USA.</title>
        <authorList>
            <person name="Schachtman D."/>
        </authorList>
    </citation>
    <scope>NUCLEOTIDE SEQUENCE [LARGE SCALE GENOMIC DNA]</scope>
    <source>
        <strain evidence="1 2">DS994</strain>
    </source>
</reference>
<comment type="caution">
    <text evidence="1">The sequence shown here is derived from an EMBL/GenBank/DDBJ whole genome shotgun (WGS) entry which is preliminary data.</text>
</comment>
<dbReference type="RefSeq" id="WP_307489513.1">
    <property type="nucleotide sequence ID" value="NZ_JAUSSY010000005.1"/>
</dbReference>
<dbReference type="EMBL" id="JAUSSY010000005">
    <property type="protein sequence ID" value="MDQ0118473.1"/>
    <property type="molecule type" value="Genomic_DNA"/>
</dbReference>
<protein>
    <submittedName>
        <fullName evidence="1">Uncharacterized protein</fullName>
    </submittedName>
</protein>
<keyword evidence="2" id="KW-1185">Reference proteome</keyword>
<evidence type="ECO:0000313" key="1">
    <source>
        <dbReference type="EMBL" id="MDQ0118473.1"/>
    </source>
</evidence>
<gene>
    <name evidence="1" type="ORF">J2T22_001651</name>
</gene>
<accession>A0ABT9UFR3</accession>